<dbReference type="AlphaFoldDB" id="A0AAE6MGM1"/>
<keyword evidence="4" id="KW-1185">Reference proteome</keyword>
<accession>A0AAE6MGM1</accession>
<dbReference type="Proteomes" id="UP000250557">
    <property type="component" value="Chromosome"/>
</dbReference>
<protein>
    <submittedName>
        <fullName evidence="1">Uncharacterized protein</fullName>
    </submittedName>
</protein>
<evidence type="ECO:0000313" key="2">
    <source>
        <dbReference type="EMBL" id="QTE48643.1"/>
    </source>
</evidence>
<evidence type="ECO:0000313" key="1">
    <source>
        <dbReference type="EMBL" id="QEM02613.1"/>
    </source>
</evidence>
<dbReference type="RefSeq" id="WP_112654508.1">
    <property type="nucleotide sequence ID" value="NZ_CP043451.1"/>
</dbReference>
<sequence length="137" mass="13365">MHFIEAGGVGVKADGLGDAGAAVGFRQADGGMADAVWAYVEGGAGPGFLDVDGDFHGCAVVGYVLKTFHKVFGVDSVFAFTGKVGNLGGGRRAETSCCGGSIAGANAGKPAVAAAATAGPNVYIGGGTDLSDFSESE</sequence>
<reference evidence="2 4" key="2">
    <citation type="submission" date="2021-03" db="EMBL/GenBank/DDBJ databases">
        <title>Mucilaginibacter strains isolated from gold and copper mining confer multi heavy-metal resistance.</title>
        <authorList>
            <person name="Li Y."/>
        </authorList>
    </citation>
    <scope>NUCLEOTIDE SEQUENCE [LARGE SCALE GENOMIC DNA]</scope>
    <source>
        <strain evidence="2 4">P2-4</strain>
    </source>
</reference>
<dbReference type="EMBL" id="CP043451">
    <property type="protein sequence ID" value="QEM02613.1"/>
    <property type="molecule type" value="Genomic_DNA"/>
</dbReference>
<organism evidence="1 3">
    <name type="scientific">Mucilaginibacter rubeus</name>
    <dbReference type="NCBI Taxonomy" id="2027860"/>
    <lineage>
        <taxon>Bacteria</taxon>
        <taxon>Pseudomonadati</taxon>
        <taxon>Bacteroidota</taxon>
        <taxon>Sphingobacteriia</taxon>
        <taxon>Sphingobacteriales</taxon>
        <taxon>Sphingobacteriaceae</taxon>
        <taxon>Mucilaginibacter</taxon>
    </lineage>
</organism>
<name>A0AAE6MGM1_9SPHI</name>
<evidence type="ECO:0000313" key="4">
    <source>
        <dbReference type="Proteomes" id="UP000663940"/>
    </source>
</evidence>
<reference evidence="1 3" key="1">
    <citation type="submission" date="2019-08" db="EMBL/GenBank/DDBJ databases">
        <title>Comparative genome analysis confer to the adaptation heavy metal polluted environment.</title>
        <authorList>
            <person name="Li Y."/>
        </authorList>
    </citation>
    <scope>NUCLEOTIDE SEQUENCE [LARGE SCALE GENOMIC DNA]</scope>
    <source>
        <strain evidence="1 3">P2</strain>
    </source>
</reference>
<dbReference type="Proteomes" id="UP000663940">
    <property type="component" value="Chromosome"/>
</dbReference>
<dbReference type="EMBL" id="CP071880">
    <property type="protein sequence ID" value="QTE48643.1"/>
    <property type="molecule type" value="Genomic_DNA"/>
</dbReference>
<proteinExistence type="predicted"/>
<evidence type="ECO:0000313" key="3">
    <source>
        <dbReference type="Proteomes" id="UP000250557"/>
    </source>
</evidence>
<gene>
    <name evidence="1" type="ORF">DIU31_003425</name>
    <name evidence="2" type="ORF">J3L21_24320</name>
</gene>